<sequence>MLPECADQKRLASQQRPARLSQGRQQAVHGGCGQQKRMTQGYGRIGEKSTRPSPNPFFIHHVTRTVRNGSLLCRTRV</sequence>
<feature type="region of interest" description="Disordered" evidence="1">
    <location>
        <begin position="1"/>
        <end position="58"/>
    </location>
</feature>
<dbReference type="EMBL" id="CABQ01000116">
    <property type="protein sequence ID" value="CBI07651.1"/>
    <property type="molecule type" value="Genomic_DNA"/>
</dbReference>
<evidence type="ECO:0000256" key="1">
    <source>
        <dbReference type="SAM" id="MobiDB-lite"/>
    </source>
</evidence>
<comment type="caution">
    <text evidence="2">The sequence shown here is derived from an EMBL/GenBank/DDBJ whole genome shotgun (WGS) entry which is preliminary data.</text>
</comment>
<gene>
    <name evidence="2" type="ORF">CARN6_1014</name>
</gene>
<proteinExistence type="predicted"/>
<evidence type="ECO:0000313" key="2">
    <source>
        <dbReference type="EMBL" id="CBI07651.1"/>
    </source>
</evidence>
<protein>
    <submittedName>
        <fullName evidence="2">Uncharacterized protein</fullName>
    </submittedName>
</protein>
<organism evidence="2">
    <name type="scientific">mine drainage metagenome</name>
    <dbReference type="NCBI Taxonomy" id="410659"/>
    <lineage>
        <taxon>unclassified sequences</taxon>
        <taxon>metagenomes</taxon>
        <taxon>ecological metagenomes</taxon>
    </lineage>
</organism>
<name>E6QK84_9ZZZZ</name>
<dbReference type="AlphaFoldDB" id="E6QK84"/>
<reference evidence="2" key="1">
    <citation type="submission" date="2009-10" db="EMBL/GenBank/DDBJ databases">
        <title>Diversity of trophic interactions inside an arsenic-rich microbial ecosystem.</title>
        <authorList>
            <person name="Bertin P.N."/>
            <person name="Heinrich-Salmeron A."/>
            <person name="Pelletier E."/>
            <person name="Goulhen-Chollet F."/>
            <person name="Arsene-Ploetze F."/>
            <person name="Gallien S."/>
            <person name="Calteau A."/>
            <person name="Vallenet D."/>
            <person name="Casiot C."/>
            <person name="Chane-Woon-Ming B."/>
            <person name="Giloteaux L."/>
            <person name="Barakat M."/>
            <person name="Bonnefoy V."/>
            <person name="Bruneel O."/>
            <person name="Chandler M."/>
            <person name="Cleiss J."/>
            <person name="Duran R."/>
            <person name="Elbaz-Poulichet F."/>
            <person name="Fonknechten N."/>
            <person name="Lauga B."/>
            <person name="Mornico D."/>
            <person name="Ortet P."/>
            <person name="Schaeffer C."/>
            <person name="Siguier P."/>
            <person name="Alexander Thil Smith A."/>
            <person name="Van Dorsselaer A."/>
            <person name="Weissenbach J."/>
            <person name="Medigue C."/>
            <person name="Le Paslier D."/>
        </authorList>
    </citation>
    <scope>NUCLEOTIDE SEQUENCE</scope>
</reference>
<feature type="compositionally biased region" description="Basic and acidic residues" evidence="1">
    <location>
        <begin position="1"/>
        <end position="10"/>
    </location>
</feature>
<accession>E6QK84</accession>